<keyword evidence="1" id="KW-0812">Transmembrane</keyword>
<reference evidence="2" key="1">
    <citation type="submission" date="2014-08" db="EMBL/GenBank/DDBJ databases">
        <authorList>
            <person name="Falentin Helene"/>
        </authorList>
    </citation>
    <scope>NUCLEOTIDE SEQUENCE</scope>
</reference>
<dbReference type="EMBL" id="LM676412">
    <property type="protein sequence ID" value="CEP26443.1"/>
    <property type="molecule type" value="Genomic_DNA"/>
</dbReference>
<feature type="transmembrane region" description="Helical" evidence="1">
    <location>
        <begin position="66"/>
        <end position="93"/>
    </location>
</feature>
<accession>A0A0B7NZU5</accession>
<evidence type="ECO:0000256" key="1">
    <source>
        <dbReference type="SAM" id="Phobius"/>
    </source>
</evidence>
<evidence type="ECO:0008006" key="3">
    <source>
        <dbReference type="Google" id="ProtNLM"/>
    </source>
</evidence>
<evidence type="ECO:0000313" key="2">
    <source>
        <dbReference type="EMBL" id="CEP26443.1"/>
    </source>
</evidence>
<name>A0A0B7NZU5_PROFF</name>
<keyword evidence="1" id="KW-0472">Membrane</keyword>
<dbReference type="AlphaFoldDB" id="A0A0B7NZU5"/>
<proteinExistence type="predicted"/>
<gene>
    <name evidence="2" type="ORF">PFCIRM138_07580</name>
</gene>
<feature type="transmembrane region" description="Helical" evidence="1">
    <location>
        <begin position="37"/>
        <end position="60"/>
    </location>
</feature>
<protein>
    <recommendedName>
        <fullName evidence="3">Sulfate permease</fullName>
    </recommendedName>
</protein>
<organism evidence="2">
    <name type="scientific">Propionibacterium freudenreichii subsp. freudenreichii</name>
    <dbReference type="NCBI Taxonomy" id="66712"/>
    <lineage>
        <taxon>Bacteria</taxon>
        <taxon>Bacillati</taxon>
        <taxon>Actinomycetota</taxon>
        <taxon>Actinomycetes</taxon>
        <taxon>Propionibacteriales</taxon>
        <taxon>Propionibacteriaceae</taxon>
        <taxon>Propionibacterium</taxon>
    </lineage>
</organism>
<sequence>MIRLLWALSVRIRYFLRRYMPTNILLDLIRTRRGLKWGIPAMLLTAPYLLAASVCTNVVAGGAHGWLNLLVLLLIWNAMKFLIMGPISVVLLVRVRIQEAADRRRERRQYHMESLKPVAAWVPCLSAPLPIAGRGDRGLGRRDEILA</sequence>
<keyword evidence="1" id="KW-1133">Transmembrane helix</keyword>